<keyword evidence="4" id="KW-0325">Glycoprotein</keyword>
<evidence type="ECO:0008006" key="8">
    <source>
        <dbReference type="Google" id="ProtNLM"/>
    </source>
</evidence>
<dbReference type="EMBL" id="JAGFBR010000002">
    <property type="protein sequence ID" value="KAH0469484.1"/>
    <property type="molecule type" value="Genomic_DNA"/>
</dbReference>
<dbReference type="PRINTS" id="PR00131">
    <property type="entry name" value="GLHYDRLASE1"/>
</dbReference>
<sequence>MRQSSLLPLLLILFFPPFLAKEVLCIYNFTRNDFPADFVFGAGTSSYQYEGAVTEDGRTPSIWDTFTHEGRISDKSTGDIASDGYHKYKEDAKLMSDVGLEAYRFSISWSRVLPNGRGTVNPKGLEYYKSVVNEIFERGIKIHVSLHHLDLPQVLHDEYGGWLSHRIVDDFKEYADLCFREFGDKVSHWTTIVEPNVYAMAGYDTGIFAPARCSYPFGFNNCTAGNSTTEPYITAHNMLLAHAEVVKLYRTKYQGNQNGKIGLNFYSFWGYPFSNSSVDIKAVQRVFDFQVLNPIVFGDYPEIMKTIGSSRLPNFTTSQIEMLKGSFDFIGLNHYTSAFVMDNSIILKMYPRDYILDMAANISASRNDTSSGSFVPTHPQIDPAGYQNMLEYLKHKYGDPPIYVEENGYGVGVNGRALNDNARIDFLRQHIGATLEAIRNGVNVKGYFVWSFVDVFEYLGGYQSSCGLYHVDFDDDLRPRTPKLSAHWYYSFLKNNSEAFSTERTNLQNLLHFSHEPVTKGFHLQSDPWAFEFRNPMSLLLLLLLLILFFLPFLTKEVLCIYKFTRNDFPTNFVFGAGTSSYQYEGAVAEDGRTPSIWDTFSHEGGQCLSFTMVYNEGRVPDKSTGDIAADGYHKYKEDAKFMSDVGLEAYRFSISWSRILPNGRGAVNPKGLEYYRSVVNEIFERGIKIHVSLHHLDLPQIIQDEYGGWLSPRIVDDFKEYADLCFREFGEKVSHWTTIVEPNVYGMGGYDSGLIAPGRCSYPFGLKNCTAGNSTTEPYMAVHNMLIAHAEVVKLYRTKYQGNQNGKIGINFYSFWVYPYSNSSANIEAVQRVFDFRFGWVLNPVVFGDYPEIMKKICGSKLPNFTTSQKKLLKGSFDFIGLNYYTSAFVIDNSNILSMFPRDYFLDMAAKLSASRNDTPSSAFVPTHPQIDPTGLQNMLDYLKHSYGDPPIFVEENGYNVEANSTALNDSARIDFLRQHIGATLEAVRNGVNVKGYFVWSFIDVFEYLTGYQTSCGLYHVDFNDDLRPRTPKLSAHWYYNFLKNNSEAFTIQRTDLHNLLYFSQ</sequence>
<evidence type="ECO:0000313" key="6">
    <source>
        <dbReference type="EMBL" id="KAH0469484.1"/>
    </source>
</evidence>
<evidence type="ECO:0000256" key="5">
    <source>
        <dbReference type="SAM" id="SignalP"/>
    </source>
</evidence>
<evidence type="ECO:0000256" key="3">
    <source>
        <dbReference type="ARBA" id="ARBA00022801"/>
    </source>
</evidence>
<dbReference type="AlphaFoldDB" id="A0AAV7H6P2"/>
<accession>A0AAV7H6P2</accession>
<dbReference type="InterPro" id="IPR017853">
    <property type="entry name" value="GH"/>
</dbReference>
<organism evidence="6 7">
    <name type="scientific">Dendrobium chrysotoxum</name>
    <name type="common">Orchid</name>
    <dbReference type="NCBI Taxonomy" id="161865"/>
    <lineage>
        <taxon>Eukaryota</taxon>
        <taxon>Viridiplantae</taxon>
        <taxon>Streptophyta</taxon>
        <taxon>Embryophyta</taxon>
        <taxon>Tracheophyta</taxon>
        <taxon>Spermatophyta</taxon>
        <taxon>Magnoliopsida</taxon>
        <taxon>Liliopsida</taxon>
        <taxon>Asparagales</taxon>
        <taxon>Orchidaceae</taxon>
        <taxon>Epidendroideae</taxon>
        <taxon>Malaxideae</taxon>
        <taxon>Dendrobiinae</taxon>
        <taxon>Dendrobium</taxon>
    </lineage>
</organism>
<name>A0AAV7H6P2_DENCH</name>
<gene>
    <name evidence="6" type="ORF">IEQ34_001042</name>
</gene>
<keyword evidence="7" id="KW-1185">Reference proteome</keyword>
<dbReference type="SUPFAM" id="SSF51445">
    <property type="entry name" value="(Trans)glycosidases"/>
    <property type="match status" value="2"/>
</dbReference>
<dbReference type="InterPro" id="IPR033132">
    <property type="entry name" value="GH_1_N_CS"/>
</dbReference>
<dbReference type="Proteomes" id="UP000775213">
    <property type="component" value="Unassembled WGS sequence"/>
</dbReference>
<keyword evidence="3" id="KW-0378">Hydrolase</keyword>
<comment type="similarity">
    <text evidence="1">Belongs to the glycosyl hydrolase 1 family.</text>
</comment>
<dbReference type="PROSITE" id="PS00653">
    <property type="entry name" value="GLYCOSYL_HYDROL_F1_2"/>
    <property type="match status" value="2"/>
</dbReference>
<dbReference type="GO" id="GO:0008422">
    <property type="term" value="F:beta-glucosidase activity"/>
    <property type="evidence" value="ECO:0007669"/>
    <property type="project" value="TreeGrafter"/>
</dbReference>
<evidence type="ECO:0000256" key="1">
    <source>
        <dbReference type="ARBA" id="ARBA00010838"/>
    </source>
</evidence>
<dbReference type="InterPro" id="IPR001360">
    <property type="entry name" value="Glyco_hydro_1"/>
</dbReference>
<feature type="chain" id="PRO_5043485005" description="Beta-glucosidase" evidence="5">
    <location>
        <begin position="21"/>
        <end position="1066"/>
    </location>
</feature>
<keyword evidence="2 5" id="KW-0732">Signal</keyword>
<dbReference type="Pfam" id="PF00232">
    <property type="entry name" value="Glyco_hydro_1"/>
    <property type="match status" value="2"/>
</dbReference>
<reference evidence="6 7" key="1">
    <citation type="journal article" date="2021" name="Hortic Res">
        <title>Chromosome-scale assembly of the Dendrobium chrysotoxum genome enhances the understanding of orchid evolution.</title>
        <authorList>
            <person name="Zhang Y."/>
            <person name="Zhang G.Q."/>
            <person name="Zhang D."/>
            <person name="Liu X.D."/>
            <person name="Xu X.Y."/>
            <person name="Sun W.H."/>
            <person name="Yu X."/>
            <person name="Zhu X."/>
            <person name="Wang Z.W."/>
            <person name="Zhao X."/>
            <person name="Zhong W.Y."/>
            <person name="Chen H."/>
            <person name="Yin W.L."/>
            <person name="Huang T."/>
            <person name="Niu S.C."/>
            <person name="Liu Z.J."/>
        </authorList>
    </citation>
    <scope>NUCLEOTIDE SEQUENCE [LARGE SCALE GENOMIC DNA]</scope>
    <source>
        <strain evidence="6">Lindl</strain>
    </source>
</reference>
<evidence type="ECO:0000256" key="2">
    <source>
        <dbReference type="ARBA" id="ARBA00022729"/>
    </source>
</evidence>
<dbReference type="FunFam" id="3.20.20.80:FF:000069">
    <property type="entry name" value="Beta-glucosidase 1"/>
    <property type="match status" value="2"/>
</dbReference>
<evidence type="ECO:0000313" key="7">
    <source>
        <dbReference type="Proteomes" id="UP000775213"/>
    </source>
</evidence>
<evidence type="ECO:0000256" key="4">
    <source>
        <dbReference type="ARBA" id="ARBA00023180"/>
    </source>
</evidence>
<comment type="caution">
    <text evidence="6">The sequence shown here is derived from an EMBL/GenBank/DDBJ whole genome shotgun (WGS) entry which is preliminary data.</text>
</comment>
<dbReference type="Gene3D" id="3.20.20.80">
    <property type="entry name" value="Glycosidases"/>
    <property type="match status" value="2"/>
</dbReference>
<dbReference type="GO" id="GO:0005975">
    <property type="term" value="P:carbohydrate metabolic process"/>
    <property type="evidence" value="ECO:0007669"/>
    <property type="project" value="InterPro"/>
</dbReference>
<dbReference type="PANTHER" id="PTHR10353:SF29">
    <property type="entry name" value="BETA-GLUCOSIDASE 11"/>
    <property type="match status" value="1"/>
</dbReference>
<dbReference type="PANTHER" id="PTHR10353">
    <property type="entry name" value="GLYCOSYL HYDROLASE"/>
    <property type="match status" value="1"/>
</dbReference>
<protein>
    <recommendedName>
        <fullName evidence="8">Beta-glucosidase</fullName>
    </recommendedName>
</protein>
<feature type="signal peptide" evidence="5">
    <location>
        <begin position="1"/>
        <end position="20"/>
    </location>
</feature>
<proteinExistence type="inferred from homology"/>